<feature type="domain" description="MutL C-terminal dimerisation" evidence="4">
    <location>
        <begin position="647"/>
        <end position="818"/>
    </location>
</feature>
<dbReference type="InterPro" id="IPR037198">
    <property type="entry name" value="MutL_C_sf"/>
</dbReference>
<keyword evidence="2" id="KW-0227">DNA damage</keyword>
<evidence type="ECO:0000259" key="5">
    <source>
        <dbReference type="SMART" id="SM01340"/>
    </source>
</evidence>
<dbReference type="Pfam" id="PF08676">
    <property type="entry name" value="MutL_C"/>
    <property type="match status" value="1"/>
</dbReference>
<feature type="region of interest" description="Disordered" evidence="3">
    <location>
        <begin position="348"/>
        <end position="573"/>
    </location>
</feature>
<dbReference type="InterPro" id="IPR014762">
    <property type="entry name" value="DNA_mismatch_repair_CS"/>
</dbReference>
<feature type="compositionally biased region" description="Basic and acidic residues" evidence="3">
    <location>
        <begin position="422"/>
        <end position="435"/>
    </location>
</feature>
<dbReference type="EMBL" id="LN483142">
    <property type="protein sequence ID" value="CED83249.1"/>
    <property type="molecule type" value="Genomic_DNA"/>
</dbReference>
<evidence type="ECO:0000256" key="1">
    <source>
        <dbReference type="ARBA" id="ARBA00006082"/>
    </source>
</evidence>
<dbReference type="Gene3D" id="3.30.565.10">
    <property type="entry name" value="Histidine kinase-like ATPase, C-terminal domain"/>
    <property type="match status" value="1"/>
</dbReference>
<reference evidence="6" key="1">
    <citation type="submission" date="2014-08" db="EMBL/GenBank/DDBJ databases">
        <authorList>
            <person name="Sharma Rahul"/>
            <person name="Thines Marco"/>
        </authorList>
    </citation>
    <scope>NUCLEOTIDE SEQUENCE</scope>
</reference>
<dbReference type="PANTHER" id="PTHR10073:SF52">
    <property type="entry name" value="MISMATCH REPAIR ENDONUCLEASE PMS2"/>
    <property type="match status" value="1"/>
</dbReference>
<sequence>MASNILPIDKPSVHRITSGQVVTDLQTAIKELVENALDAGSTSVEVRFKDFGLEVIEVVDNGSGINKVDYPSIALKHHTSKLTSFADLSSVSSFGFRGEALSSLCALSESVEVVTATQQEAPLGTIITFNRLGQVVDSTKTRGTTVTIKKIFQPVPVRRYEFNKNAKREFAKALHLLTAYALVSCLTGADVRISVVGTGKGKGSKRTVHLQTTSSTSLRTTISALWGPKAPVEMQPISLELELIDKEDSTTRTYRLEGMISLDGHGRSSPDRQFYSIKYLAKMINEVYRSTNPNQSPVVILDLQLPKTACDVNVTADKRTIFLHDETDIVDGFRSKLLVFFSHSSSNSFPLPLSSVQTQSQNETQQDSDREEMSPPSTQQSSIRDSRPYGRSDGGRQTSILSVFGKRLPEKKEELGDSANEIEDHHAGHDVKESEAEQMNEEQSEGEEQIYADDSSKSIEPDSTDQPQIQREILIHRRASLSSEQDEEEGESENGRRKRKIIDSEDGEDDDGDGVGGCSEFDHDDPQPLFVQQEREGEDRCTTSQPRFPTQVLPSPPPLPSYSQTDPRRPDRLSRTTLRYSLSSIQSHYRCLPSLQTTSDDTGSKPRDPEGQEMSEGDLEISDIRSSAAEETLDRIVLKSDFKQMNVLGQFNLGFIITSKRGKEGREDLFIVDQHAADEKVNFELLQKETKIQSQKLIRPRPLELSAVDTVLVQDNLSILRKNGFDVEFSSAVDGNHDDEETEPNLDDGMEGESWYPGRVSLCAQPVSKETVFDFQDLEELLHLIRESPSGEMVRCSKARRMFASRACRKSIMVGKPLSKRQMLKVLENMGRIDQPWNCPHGRPTMRHLIHLGPPKKTPKRRLDWETFSQTDDI</sequence>
<name>A0A0F7SR93_PHARH</name>
<dbReference type="PANTHER" id="PTHR10073">
    <property type="entry name" value="DNA MISMATCH REPAIR PROTEIN MLH, PMS, MUTL"/>
    <property type="match status" value="1"/>
</dbReference>
<evidence type="ECO:0000256" key="2">
    <source>
        <dbReference type="ARBA" id="ARBA00022763"/>
    </source>
</evidence>
<feature type="compositionally biased region" description="Basic and acidic residues" evidence="3">
    <location>
        <begin position="384"/>
        <end position="394"/>
    </location>
</feature>
<evidence type="ECO:0000259" key="4">
    <source>
        <dbReference type="SMART" id="SM00853"/>
    </source>
</evidence>
<evidence type="ECO:0000256" key="3">
    <source>
        <dbReference type="SAM" id="MobiDB-lite"/>
    </source>
</evidence>
<dbReference type="Gene3D" id="3.30.230.10">
    <property type="match status" value="1"/>
</dbReference>
<dbReference type="InterPro" id="IPR042121">
    <property type="entry name" value="MutL_C_regsub"/>
</dbReference>
<dbReference type="GO" id="GO:0140664">
    <property type="term" value="F:ATP-dependent DNA damage sensor activity"/>
    <property type="evidence" value="ECO:0007669"/>
    <property type="project" value="InterPro"/>
</dbReference>
<dbReference type="GO" id="GO:0032389">
    <property type="term" value="C:MutLalpha complex"/>
    <property type="evidence" value="ECO:0007669"/>
    <property type="project" value="TreeGrafter"/>
</dbReference>
<feature type="compositionally biased region" description="Acidic residues" evidence="3">
    <location>
        <begin position="611"/>
        <end position="620"/>
    </location>
</feature>
<feature type="compositionally biased region" description="Acidic residues" evidence="3">
    <location>
        <begin position="504"/>
        <end position="513"/>
    </location>
</feature>
<dbReference type="PROSITE" id="PS00058">
    <property type="entry name" value="DNA_MISMATCH_REPAIR_1"/>
    <property type="match status" value="1"/>
</dbReference>
<dbReference type="SUPFAM" id="SSF54211">
    <property type="entry name" value="Ribosomal protein S5 domain 2-like"/>
    <property type="match status" value="1"/>
</dbReference>
<dbReference type="InterPro" id="IPR038973">
    <property type="entry name" value="MutL/Mlh/Pms-like"/>
</dbReference>
<dbReference type="NCBIfam" id="TIGR00585">
    <property type="entry name" value="mutl"/>
    <property type="match status" value="1"/>
</dbReference>
<dbReference type="InterPro" id="IPR042120">
    <property type="entry name" value="MutL_C_dimsub"/>
</dbReference>
<dbReference type="GO" id="GO:0005524">
    <property type="term" value="F:ATP binding"/>
    <property type="evidence" value="ECO:0007669"/>
    <property type="project" value="InterPro"/>
</dbReference>
<dbReference type="InterPro" id="IPR020568">
    <property type="entry name" value="Ribosomal_Su5_D2-typ_SF"/>
</dbReference>
<dbReference type="Pfam" id="PF13589">
    <property type="entry name" value="HATPase_c_3"/>
    <property type="match status" value="1"/>
</dbReference>
<dbReference type="SUPFAM" id="SSF118116">
    <property type="entry name" value="DNA mismatch repair protein MutL"/>
    <property type="match status" value="2"/>
</dbReference>
<dbReference type="InterPro" id="IPR013507">
    <property type="entry name" value="DNA_mismatch_S5_2-like"/>
</dbReference>
<feature type="domain" description="DNA mismatch repair protein S5" evidence="5">
    <location>
        <begin position="222"/>
        <end position="342"/>
    </location>
</feature>
<dbReference type="SMART" id="SM00853">
    <property type="entry name" value="MutL_C"/>
    <property type="match status" value="1"/>
</dbReference>
<dbReference type="AlphaFoldDB" id="A0A0F7SR93"/>
<dbReference type="InterPro" id="IPR014721">
    <property type="entry name" value="Ribsml_uS5_D2-typ_fold_subgr"/>
</dbReference>
<dbReference type="GO" id="GO:0006298">
    <property type="term" value="P:mismatch repair"/>
    <property type="evidence" value="ECO:0007669"/>
    <property type="project" value="InterPro"/>
</dbReference>
<dbReference type="Pfam" id="PF01119">
    <property type="entry name" value="DNA_mis_repair"/>
    <property type="match status" value="1"/>
</dbReference>
<protein>
    <submittedName>
        <fullName evidence="6">Dna mismatch repair protein</fullName>
    </submittedName>
</protein>
<dbReference type="SUPFAM" id="SSF55874">
    <property type="entry name" value="ATPase domain of HSP90 chaperone/DNA topoisomerase II/histidine kinase"/>
    <property type="match status" value="1"/>
</dbReference>
<dbReference type="Gene3D" id="3.30.1370.100">
    <property type="entry name" value="MutL, C-terminal domain, regulatory subdomain"/>
    <property type="match status" value="1"/>
</dbReference>
<dbReference type="Gene3D" id="3.30.1540.20">
    <property type="entry name" value="MutL, C-terminal domain, dimerisation subdomain"/>
    <property type="match status" value="1"/>
</dbReference>
<dbReference type="InterPro" id="IPR036890">
    <property type="entry name" value="HATPase_C_sf"/>
</dbReference>
<organism evidence="6">
    <name type="scientific">Phaffia rhodozyma</name>
    <name type="common">Yeast</name>
    <name type="synonym">Xanthophyllomyces dendrorhous</name>
    <dbReference type="NCBI Taxonomy" id="264483"/>
    <lineage>
        <taxon>Eukaryota</taxon>
        <taxon>Fungi</taxon>
        <taxon>Dikarya</taxon>
        <taxon>Basidiomycota</taxon>
        <taxon>Agaricomycotina</taxon>
        <taxon>Tremellomycetes</taxon>
        <taxon>Cystofilobasidiales</taxon>
        <taxon>Mrakiaceae</taxon>
        <taxon>Phaffia</taxon>
    </lineage>
</organism>
<comment type="similarity">
    <text evidence="1">Belongs to the DNA mismatch repair MutL/HexB family.</text>
</comment>
<dbReference type="InterPro" id="IPR014790">
    <property type="entry name" value="MutL_C"/>
</dbReference>
<feature type="region of interest" description="Disordered" evidence="3">
    <location>
        <begin position="591"/>
        <end position="620"/>
    </location>
</feature>
<accession>A0A0F7SR93</accession>
<dbReference type="GO" id="GO:0030983">
    <property type="term" value="F:mismatched DNA binding"/>
    <property type="evidence" value="ECO:0007669"/>
    <property type="project" value="InterPro"/>
</dbReference>
<dbReference type="GO" id="GO:0061982">
    <property type="term" value="P:meiosis I cell cycle process"/>
    <property type="evidence" value="ECO:0007669"/>
    <property type="project" value="UniProtKB-ARBA"/>
</dbReference>
<feature type="compositionally biased region" description="Acidic residues" evidence="3">
    <location>
        <begin position="436"/>
        <end position="451"/>
    </location>
</feature>
<dbReference type="CDD" id="cd16926">
    <property type="entry name" value="HATPase_MutL-MLH-PMS-like"/>
    <property type="match status" value="1"/>
</dbReference>
<dbReference type="SMART" id="SM01340">
    <property type="entry name" value="DNA_mis_repair"/>
    <property type="match status" value="1"/>
</dbReference>
<dbReference type="FunFam" id="3.30.565.10:FF:000017">
    <property type="entry name" value="PMS1 homolog 1, mismatch repair system component"/>
    <property type="match status" value="1"/>
</dbReference>
<proteinExistence type="inferred from homology"/>
<dbReference type="GO" id="GO:0016887">
    <property type="term" value="F:ATP hydrolysis activity"/>
    <property type="evidence" value="ECO:0007669"/>
    <property type="project" value="InterPro"/>
</dbReference>
<evidence type="ECO:0000313" key="6">
    <source>
        <dbReference type="EMBL" id="CED83249.1"/>
    </source>
</evidence>
<dbReference type="InterPro" id="IPR002099">
    <property type="entry name" value="MutL/Mlh/PMS"/>
</dbReference>